<evidence type="ECO:0008006" key="5">
    <source>
        <dbReference type="Google" id="ProtNLM"/>
    </source>
</evidence>
<dbReference type="EMBL" id="FRAW01000041">
    <property type="protein sequence ID" value="SHL16789.1"/>
    <property type="molecule type" value="Genomic_DNA"/>
</dbReference>
<gene>
    <name evidence="3" type="ORF">SAMN05720469_14116</name>
</gene>
<feature type="domain" description="AAA" evidence="1">
    <location>
        <begin position="18"/>
        <end position="152"/>
    </location>
</feature>
<dbReference type="Pfam" id="PF13173">
    <property type="entry name" value="AAA_14"/>
    <property type="match status" value="1"/>
</dbReference>
<evidence type="ECO:0000259" key="1">
    <source>
        <dbReference type="Pfam" id="PF13173"/>
    </source>
</evidence>
<protein>
    <recommendedName>
        <fullName evidence="5">AAA+ ATPase domain-containing protein</fullName>
    </recommendedName>
</protein>
<organism evidence="3 4">
    <name type="scientific">Fibrobacter intestinalis</name>
    <dbReference type="NCBI Taxonomy" id="28122"/>
    <lineage>
        <taxon>Bacteria</taxon>
        <taxon>Pseudomonadati</taxon>
        <taxon>Fibrobacterota</taxon>
        <taxon>Fibrobacteria</taxon>
        <taxon>Fibrobacterales</taxon>
        <taxon>Fibrobacteraceae</taxon>
        <taxon>Fibrobacter</taxon>
    </lineage>
</organism>
<reference evidence="4" key="1">
    <citation type="submission" date="2016-11" db="EMBL/GenBank/DDBJ databases">
        <authorList>
            <person name="Varghese N."/>
            <person name="Submissions S."/>
        </authorList>
    </citation>
    <scope>NUCLEOTIDE SEQUENCE [LARGE SCALE GENOMIC DNA]</scope>
    <source>
        <strain evidence="4">UWOS</strain>
    </source>
</reference>
<dbReference type="InterPro" id="IPR027417">
    <property type="entry name" value="P-loop_NTPase"/>
</dbReference>
<sequence length="444" mass="50496">MERFAMQQLAQWKVRKDRKPLIVRGARQTGKTWLLKEFGKTSFAETVYINFENERRLRDLFSENFDIKRIVSTIELNYGKKIDPENTLIIFDEIQAAEGGLTSLKYFCEDSPQYAVVAAGSLLGIALHSGLSFPVGKVSFLDLGPLSFFEFLYAAKKEMLCDAIQGGQWNALEPFHDELLGLLRSYLFVGGMPEVVQKWIDTGDYFEAREIQREILRSYAADFSKHAPGEQIPRLNMVWDSLPAQLSKENKKFVYGIIREGARAKDFEIAIEWLRDCGLVLESHRVKEPRMPLKAYQDTHVFKLFMLDVGLLGASAGLDAKTLIDGNKIFTEFKGAMAEQFVMQELSSLDPDYLGYWTNERSTSEVDFILQKDGLIIPIEVKSGENLRSRSFTLFCDQFAPDLAVKTSMLPFRDNEKMLNVPLYGIATITNLKKAKVSHGKDEV</sequence>
<dbReference type="Pfam" id="PF13635">
    <property type="entry name" value="DUF4143"/>
    <property type="match status" value="1"/>
</dbReference>
<evidence type="ECO:0000313" key="3">
    <source>
        <dbReference type="EMBL" id="SHL16789.1"/>
    </source>
</evidence>
<dbReference type="AlphaFoldDB" id="A0A1M6YFP3"/>
<evidence type="ECO:0000259" key="2">
    <source>
        <dbReference type="Pfam" id="PF13635"/>
    </source>
</evidence>
<dbReference type="RefSeq" id="WP_073306057.1">
    <property type="nucleotide sequence ID" value="NZ_FRAW01000041.1"/>
</dbReference>
<dbReference type="PANTHER" id="PTHR33295:SF7">
    <property type="entry name" value="ATPASE"/>
    <property type="match status" value="1"/>
</dbReference>
<dbReference type="InterPro" id="IPR025420">
    <property type="entry name" value="DUF4143"/>
</dbReference>
<dbReference type="PANTHER" id="PTHR33295">
    <property type="entry name" value="ATPASE"/>
    <property type="match status" value="1"/>
</dbReference>
<dbReference type="Proteomes" id="UP000184275">
    <property type="component" value="Unassembled WGS sequence"/>
</dbReference>
<dbReference type="InterPro" id="IPR041682">
    <property type="entry name" value="AAA_14"/>
</dbReference>
<dbReference type="SUPFAM" id="SSF52540">
    <property type="entry name" value="P-loop containing nucleoside triphosphate hydrolases"/>
    <property type="match status" value="1"/>
</dbReference>
<feature type="domain" description="DUF4143" evidence="2">
    <location>
        <begin position="221"/>
        <end position="384"/>
    </location>
</feature>
<proteinExistence type="predicted"/>
<name>A0A1M6YFP3_9BACT</name>
<evidence type="ECO:0000313" key="4">
    <source>
        <dbReference type="Proteomes" id="UP000184275"/>
    </source>
</evidence>
<accession>A0A1M6YFP3</accession>
<keyword evidence="4" id="KW-1185">Reference proteome</keyword>